<dbReference type="SUPFAM" id="SSF52540">
    <property type="entry name" value="P-loop containing nucleoside triphosphate hydrolases"/>
    <property type="match status" value="1"/>
</dbReference>
<organism evidence="2 3">
    <name type="scientific">Bacteroides intestinalis</name>
    <dbReference type="NCBI Taxonomy" id="329854"/>
    <lineage>
        <taxon>Bacteria</taxon>
        <taxon>Pseudomonadati</taxon>
        <taxon>Bacteroidota</taxon>
        <taxon>Bacteroidia</taxon>
        <taxon>Bacteroidales</taxon>
        <taxon>Bacteroidaceae</taxon>
        <taxon>Bacteroides</taxon>
    </lineage>
</organism>
<dbReference type="InterPro" id="IPR027417">
    <property type="entry name" value="P-loop_NTPase"/>
</dbReference>
<comment type="caution">
    <text evidence="2">The sequence shown here is derived from an EMBL/GenBank/DDBJ whole genome shotgun (WGS) entry which is preliminary data.</text>
</comment>
<sequence length="482" mass="55389">MKLNKIEIENFRCFQHFALEFAPGATVLIGRNGTGKTSLIRSITNALSFIFATSKDPKINEVLVAGNPDLKIANISPSEVWWDETERTSAGFVSIKSEANFEGEELSWELMKPSTSNSGLRTGLYQNAYNAFVKRYNITGKWPLLAFYSDSFPNVVSRISKFAKDMLAKDGISLRNFGYYQWDDETSCSSIWQIRYQNCYTKWLTNKQQEELVANEIKVLKNLDKYTVVELEKKEKELAALRTETEGNFREWNTILTCLKRFSEVTTGYTDSTFEVKSLQSEQRGTEWKLVIKMDDKSIIFDQLPAGYKRLYYIVFDIAYRSFILNGNADSSGVVLIDELDLHLHPSLEQEVLQRFMNTFPNIQFIVSTHSPLVISNLNTQEKNASGDSRNRVYRMVMGQKKPDILPNMFGVDYSTSMSDFMNTPSRNLQVKELIDDYVILKYQKLEDKAQNVYNKIMKTVGEDNQAVLAEIEDKLKELETL</sequence>
<gene>
    <name evidence="2" type="ORF">DWW10_04155</name>
</gene>
<feature type="domain" description="AAA+ ATPase" evidence="1">
    <location>
        <begin position="22"/>
        <end position="404"/>
    </location>
</feature>
<name>A0A412YIJ8_9BACE</name>
<dbReference type="Gene3D" id="3.40.50.300">
    <property type="entry name" value="P-loop containing nucleotide triphosphate hydrolases"/>
    <property type="match status" value="1"/>
</dbReference>
<dbReference type="Pfam" id="PF13175">
    <property type="entry name" value="AAA_15"/>
    <property type="match status" value="1"/>
</dbReference>
<accession>A0A412YIJ8</accession>
<evidence type="ECO:0000313" key="2">
    <source>
        <dbReference type="EMBL" id="RGV57250.1"/>
    </source>
</evidence>
<dbReference type="SMART" id="SM00382">
    <property type="entry name" value="AAA"/>
    <property type="match status" value="1"/>
</dbReference>
<dbReference type="InterPro" id="IPR041685">
    <property type="entry name" value="AAA_GajA/Old/RecF-like"/>
</dbReference>
<dbReference type="Proteomes" id="UP000283850">
    <property type="component" value="Unassembled WGS sequence"/>
</dbReference>
<dbReference type="AlphaFoldDB" id="A0A412YIJ8"/>
<evidence type="ECO:0000259" key="1">
    <source>
        <dbReference type="SMART" id="SM00382"/>
    </source>
</evidence>
<protein>
    <submittedName>
        <fullName evidence="2">DUF2813 domain-containing protein</fullName>
    </submittedName>
</protein>
<dbReference type="EMBL" id="QRZF01000002">
    <property type="protein sequence ID" value="RGV57250.1"/>
    <property type="molecule type" value="Genomic_DNA"/>
</dbReference>
<proteinExistence type="predicted"/>
<evidence type="ECO:0000313" key="3">
    <source>
        <dbReference type="Proteomes" id="UP000283850"/>
    </source>
</evidence>
<dbReference type="InterPro" id="IPR003593">
    <property type="entry name" value="AAA+_ATPase"/>
</dbReference>
<dbReference type="PANTHER" id="PTHR43581">
    <property type="entry name" value="ATP/GTP PHOSPHATASE"/>
    <property type="match status" value="1"/>
</dbReference>
<dbReference type="InterPro" id="IPR051396">
    <property type="entry name" value="Bact_Antivir_Def_Nuclease"/>
</dbReference>
<reference evidence="2 3" key="1">
    <citation type="submission" date="2018-08" db="EMBL/GenBank/DDBJ databases">
        <title>A genome reference for cultivated species of the human gut microbiota.</title>
        <authorList>
            <person name="Zou Y."/>
            <person name="Xue W."/>
            <person name="Luo G."/>
        </authorList>
    </citation>
    <scope>NUCLEOTIDE SEQUENCE [LARGE SCALE GENOMIC DNA]</scope>
    <source>
        <strain evidence="2 3">AF14-32</strain>
    </source>
</reference>
<dbReference type="RefSeq" id="WP_118420898.1">
    <property type="nucleotide sequence ID" value="NZ_QRZF01000002.1"/>
</dbReference>
<dbReference type="PANTHER" id="PTHR43581:SF4">
    <property type="entry name" value="ATP_GTP PHOSPHATASE"/>
    <property type="match status" value="1"/>
</dbReference>